<keyword evidence="5" id="KW-0732">Signal</keyword>
<dbReference type="InterPro" id="IPR001568">
    <property type="entry name" value="RNase_T2-like"/>
</dbReference>
<reference evidence="6 7" key="1">
    <citation type="submission" date="2024-03" db="EMBL/GenBank/DDBJ databases">
        <title>The Acrasis kona genome and developmental transcriptomes reveal deep origins of eukaryotic multicellular pathways.</title>
        <authorList>
            <person name="Sheikh S."/>
            <person name="Fu C.-J."/>
            <person name="Brown M.W."/>
            <person name="Baldauf S.L."/>
        </authorList>
    </citation>
    <scope>NUCLEOTIDE SEQUENCE [LARGE SCALE GENOMIC DNA]</scope>
    <source>
        <strain evidence="6 7">ATCC MYA-3509</strain>
    </source>
</reference>
<evidence type="ECO:0000256" key="3">
    <source>
        <dbReference type="PIRSR" id="PIRSR633697-1"/>
    </source>
</evidence>
<dbReference type="AlphaFoldDB" id="A0AAW2ZI82"/>
<keyword evidence="7" id="KW-1185">Reference proteome</keyword>
<accession>A0AAW2ZI82</accession>
<dbReference type="Pfam" id="PF00445">
    <property type="entry name" value="Ribonuclease_T2"/>
    <property type="match status" value="1"/>
</dbReference>
<dbReference type="EMBL" id="JAOPGA020001523">
    <property type="protein sequence ID" value="KAL0489175.1"/>
    <property type="molecule type" value="Genomic_DNA"/>
</dbReference>
<feature type="chain" id="PRO_5043722043" evidence="5">
    <location>
        <begin position="20"/>
        <end position="230"/>
    </location>
</feature>
<feature type="active site" evidence="3">
    <location>
        <position position="124"/>
    </location>
</feature>
<gene>
    <name evidence="6" type="ORF">AKO1_013698</name>
</gene>
<dbReference type="InterPro" id="IPR018188">
    <property type="entry name" value="RNase_T2_His_AS_1"/>
</dbReference>
<evidence type="ECO:0000256" key="2">
    <source>
        <dbReference type="ARBA" id="ARBA00023157"/>
    </source>
</evidence>
<evidence type="ECO:0000313" key="6">
    <source>
        <dbReference type="EMBL" id="KAL0489175.1"/>
    </source>
</evidence>
<dbReference type="Proteomes" id="UP001431209">
    <property type="component" value="Unassembled WGS sequence"/>
</dbReference>
<proteinExistence type="inferred from homology"/>
<dbReference type="SUPFAM" id="SSF55895">
    <property type="entry name" value="Ribonuclease Rh-like"/>
    <property type="match status" value="1"/>
</dbReference>
<dbReference type="InterPro" id="IPR033697">
    <property type="entry name" value="Ribonuclease_T2_eukaryotic"/>
</dbReference>
<dbReference type="GO" id="GO:0003723">
    <property type="term" value="F:RNA binding"/>
    <property type="evidence" value="ECO:0007669"/>
    <property type="project" value="InterPro"/>
</dbReference>
<dbReference type="PANTHER" id="PTHR11240">
    <property type="entry name" value="RIBONUCLEASE T2"/>
    <property type="match status" value="1"/>
</dbReference>
<evidence type="ECO:0000256" key="1">
    <source>
        <dbReference type="ARBA" id="ARBA00007469"/>
    </source>
</evidence>
<dbReference type="CDD" id="cd01061">
    <property type="entry name" value="RNase_T2_euk"/>
    <property type="match status" value="1"/>
</dbReference>
<comment type="similarity">
    <text evidence="1 4">Belongs to the RNase T2 family.</text>
</comment>
<dbReference type="GO" id="GO:0033897">
    <property type="term" value="F:ribonuclease T2 activity"/>
    <property type="evidence" value="ECO:0007669"/>
    <property type="project" value="InterPro"/>
</dbReference>
<dbReference type="GO" id="GO:0006401">
    <property type="term" value="P:RNA catabolic process"/>
    <property type="evidence" value="ECO:0007669"/>
    <property type="project" value="UniProtKB-ARBA"/>
</dbReference>
<organism evidence="6 7">
    <name type="scientific">Acrasis kona</name>
    <dbReference type="NCBI Taxonomy" id="1008807"/>
    <lineage>
        <taxon>Eukaryota</taxon>
        <taxon>Discoba</taxon>
        <taxon>Heterolobosea</taxon>
        <taxon>Tetramitia</taxon>
        <taxon>Eutetramitia</taxon>
        <taxon>Acrasidae</taxon>
        <taxon>Acrasis</taxon>
    </lineage>
</organism>
<dbReference type="InterPro" id="IPR033130">
    <property type="entry name" value="RNase_T2_His_AS_2"/>
</dbReference>
<sequence length="230" mass="26346">MSKLVVAVLVLATATFIAAEPLSLAKIVEERKPSRDDHFDYFYLSMQWPGSLCRFLHPCRVPEHYANNFTIHGLWPQRKDGSYPSNCKSSAGRFDYDQIESLATDLHHYWYDFKEDGTNFWAHEWNKHGVCATSLEATNTQLKYFRTTLNLAKYTPITAALAKGGVVPGDKEYPLEQVENAFLENLGGIPEMICDFDGTVKEFRFCFSKDLKLFDCQRKSHCDHLVFPSV</sequence>
<dbReference type="InterPro" id="IPR036430">
    <property type="entry name" value="RNase_T2-like_sf"/>
</dbReference>
<feature type="active site" evidence="3">
    <location>
        <position position="72"/>
    </location>
</feature>
<evidence type="ECO:0000313" key="7">
    <source>
        <dbReference type="Proteomes" id="UP001431209"/>
    </source>
</evidence>
<comment type="caution">
    <text evidence="6">The sequence shown here is derived from an EMBL/GenBank/DDBJ whole genome shotgun (WGS) entry which is preliminary data.</text>
</comment>
<evidence type="ECO:0000256" key="5">
    <source>
        <dbReference type="SAM" id="SignalP"/>
    </source>
</evidence>
<evidence type="ECO:0000256" key="4">
    <source>
        <dbReference type="RuleBase" id="RU004328"/>
    </source>
</evidence>
<feature type="signal peptide" evidence="5">
    <location>
        <begin position="1"/>
        <end position="19"/>
    </location>
</feature>
<dbReference type="PROSITE" id="PS00531">
    <property type="entry name" value="RNASE_T2_2"/>
    <property type="match status" value="1"/>
</dbReference>
<dbReference type="PANTHER" id="PTHR11240:SF22">
    <property type="entry name" value="RIBONUCLEASE T2"/>
    <property type="match status" value="1"/>
</dbReference>
<dbReference type="PROSITE" id="PS00530">
    <property type="entry name" value="RNASE_T2_1"/>
    <property type="match status" value="1"/>
</dbReference>
<protein>
    <submittedName>
        <fullName evidence="6">Ribonuclease 1</fullName>
    </submittedName>
</protein>
<dbReference type="Gene3D" id="3.90.730.10">
    <property type="entry name" value="Ribonuclease T2-like"/>
    <property type="match status" value="1"/>
</dbReference>
<feature type="active site" evidence="3">
    <location>
        <position position="128"/>
    </location>
</feature>
<name>A0AAW2ZI82_9EUKA</name>
<keyword evidence="2" id="KW-1015">Disulfide bond</keyword>